<protein>
    <submittedName>
        <fullName evidence="1">Uncharacterized protein</fullName>
    </submittedName>
</protein>
<dbReference type="AlphaFoldDB" id="A0A225DNJ3"/>
<organism evidence="1 2">
    <name type="scientific">Fimbriiglobus ruber</name>
    <dbReference type="NCBI Taxonomy" id="1908690"/>
    <lineage>
        <taxon>Bacteria</taxon>
        <taxon>Pseudomonadati</taxon>
        <taxon>Planctomycetota</taxon>
        <taxon>Planctomycetia</taxon>
        <taxon>Gemmatales</taxon>
        <taxon>Gemmataceae</taxon>
        <taxon>Fimbriiglobus</taxon>
    </lineage>
</organism>
<keyword evidence="2" id="KW-1185">Reference proteome</keyword>
<gene>
    <name evidence="1" type="ORF">FRUB_06867</name>
</gene>
<reference evidence="2" key="1">
    <citation type="submission" date="2017-06" db="EMBL/GenBank/DDBJ databases">
        <title>Genome analysis of Fimbriiglobus ruber SP5, the first member of the order Planctomycetales with confirmed chitinolytic capability.</title>
        <authorList>
            <person name="Ravin N.V."/>
            <person name="Rakitin A.L."/>
            <person name="Ivanova A.A."/>
            <person name="Beletsky A.V."/>
            <person name="Kulichevskaya I.S."/>
            <person name="Mardanov A.V."/>
            <person name="Dedysh S.N."/>
        </authorList>
    </citation>
    <scope>NUCLEOTIDE SEQUENCE [LARGE SCALE GENOMIC DNA]</scope>
    <source>
        <strain evidence="2">SP5</strain>
    </source>
</reference>
<accession>A0A225DNJ3</accession>
<dbReference type="Proteomes" id="UP000214646">
    <property type="component" value="Unassembled WGS sequence"/>
</dbReference>
<evidence type="ECO:0000313" key="2">
    <source>
        <dbReference type="Proteomes" id="UP000214646"/>
    </source>
</evidence>
<dbReference type="EMBL" id="NIDE01000014">
    <property type="protein sequence ID" value="OWK37747.1"/>
    <property type="molecule type" value="Genomic_DNA"/>
</dbReference>
<name>A0A225DNJ3_9BACT</name>
<proteinExistence type="predicted"/>
<evidence type="ECO:0000313" key="1">
    <source>
        <dbReference type="EMBL" id="OWK37747.1"/>
    </source>
</evidence>
<sequence length="61" mass="7041">MADFVVNDRGRAEISLNTTRIMIEELMTVKHRPDLLRKFIRQTRLPRAGFLCGISTPCVPR</sequence>
<comment type="caution">
    <text evidence="1">The sequence shown here is derived from an EMBL/GenBank/DDBJ whole genome shotgun (WGS) entry which is preliminary data.</text>
</comment>